<proteinExistence type="predicted"/>
<dbReference type="InterPro" id="IPR010466">
    <property type="entry name" value="DUF1058"/>
</dbReference>
<accession>A0A6B1D1I0</accession>
<evidence type="ECO:0000313" key="2">
    <source>
        <dbReference type="EMBL" id="MYC93631.1"/>
    </source>
</evidence>
<name>A0A6B1D1I0_9CHLR</name>
<protein>
    <recommendedName>
        <fullName evidence="3">SH3 domain-containing protein</fullName>
    </recommendedName>
</protein>
<evidence type="ECO:0008006" key="3">
    <source>
        <dbReference type="Google" id="ProtNLM"/>
    </source>
</evidence>
<keyword evidence="1" id="KW-0812">Transmembrane</keyword>
<feature type="transmembrane region" description="Helical" evidence="1">
    <location>
        <begin position="21"/>
        <end position="39"/>
    </location>
</feature>
<dbReference type="Pfam" id="PF06347">
    <property type="entry name" value="SH3_4"/>
    <property type="match status" value="1"/>
</dbReference>
<gene>
    <name evidence="2" type="ORF">F4X14_01555</name>
</gene>
<organism evidence="2">
    <name type="scientific">Caldilineaceae bacterium SB0661_bin_32</name>
    <dbReference type="NCBI Taxonomy" id="2605255"/>
    <lineage>
        <taxon>Bacteria</taxon>
        <taxon>Bacillati</taxon>
        <taxon>Chloroflexota</taxon>
        <taxon>Caldilineae</taxon>
        <taxon>Caldilineales</taxon>
        <taxon>Caldilineaceae</taxon>
    </lineage>
</organism>
<dbReference type="AlphaFoldDB" id="A0A6B1D1I0"/>
<evidence type="ECO:0000256" key="1">
    <source>
        <dbReference type="SAM" id="Phobius"/>
    </source>
</evidence>
<sequence>MSYKRLRKKRRRRRLSRRRNALIFLSLVSLVIVVIAYLGNRSRSAPAGPPAAPPIALDLREGDADKNIYAEPSFDAEVVSQMEGGLTWRPVGRHSTEAWWRIEYGGQTGWFYSEEFSERAGTADQVPIVRGPGAQVRVVHPGPELIAGYARAGTGYIDVYAGPDTSHPAVGIFDEGEVAIFIGRHAKAGWFLAIGEFNPGWISVSTPNLRLVLEGLPLVNESTAPAMIEAALNAPLPP</sequence>
<keyword evidence="1" id="KW-1133">Transmembrane helix</keyword>
<reference evidence="2" key="1">
    <citation type="submission" date="2019-09" db="EMBL/GenBank/DDBJ databases">
        <title>Characterisation of the sponge microbiome using genome-centric metagenomics.</title>
        <authorList>
            <person name="Engelberts J.P."/>
            <person name="Robbins S.J."/>
            <person name="De Goeij J.M."/>
            <person name="Aranda M."/>
            <person name="Bell S.C."/>
            <person name="Webster N.S."/>
        </authorList>
    </citation>
    <scope>NUCLEOTIDE SEQUENCE</scope>
    <source>
        <strain evidence="2">SB0661_bin_32</strain>
    </source>
</reference>
<keyword evidence="1" id="KW-0472">Membrane</keyword>
<dbReference type="EMBL" id="VXMH01000010">
    <property type="protein sequence ID" value="MYC93631.1"/>
    <property type="molecule type" value="Genomic_DNA"/>
</dbReference>
<comment type="caution">
    <text evidence="2">The sequence shown here is derived from an EMBL/GenBank/DDBJ whole genome shotgun (WGS) entry which is preliminary data.</text>
</comment>